<sequence length="71" mass="7556">MGLPAGRSASRSRGTAGRHPAVLPLLLLLLCPGAYGAAAPGEAEAPILYLWKTGKVDYHIYEGTESSYQRK</sequence>
<evidence type="ECO:0000313" key="2">
    <source>
        <dbReference type="EMBL" id="MXQ83314.1"/>
    </source>
</evidence>
<comment type="caution">
    <text evidence="2">The sequence shown here is derived from an EMBL/GenBank/DDBJ whole genome shotgun (WGS) entry which is preliminary data.</text>
</comment>
<keyword evidence="3" id="KW-1185">Reference proteome</keyword>
<name>A0A6B0R676_9CETA</name>
<keyword evidence="1" id="KW-0732">Signal</keyword>
<proteinExistence type="predicted"/>
<dbReference type="Proteomes" id="UP000322234">
    <property type="component" value="Unassembled WGS sequence"/>
</dbReference>
<evidence type="ECO:0000256" key="1">
    <source>
        <dbReference type="SAM" id="SignalP"/>
    </source>
</evidence>
<organism evidence="2 3">
    <name type="scientific">Bos mutus</name>
    <name type="common">wild yak</name>
    <dbReference type="NCBI Taxonomy" id="72004"/>
    <lineage>
        <taxon>Eukaryota</taxon>
        <taxon>Metazoa</taxon>
        <taxon>Chordata</taxon>
        <taxon>Craniata</taxon>
        <taxon>Vertebrata</taxon>
        <taxon>Euteleostomi</taxon>
        <taxon>Mammalia</taxon>
        <taxon>Eutheria</taxon>
        <taxon>Laurasiatheria</taxon>
        <taxon>Artiodactyla</taxon>
        <taxon>Ruminantia</taxon>
        <taxon>Pecora</taxon>
        <taxon>Bovidae</taxon>
        <taxon>Bovinae</taxon>
        <taxon>Bos</taxon>
    </lineage>
</organism>
<gene>
    <name evidence="2" type="ORF">E5288_WYG001459</name>
</gene>
<reference evidence="2" key="1">
    <citation type="submission" date="2019-10" db="EMBL/GenBank/DDBJ databases">
        <title>The sequence and de novo assembly of the wild yak genome.</title>
        <authorList>
            <person name="Liu Y."/>
        </authorList>
    </citation>
    <scope>NUCLEOTIDE SEQUENCE [LARGE SCALE GENOMIC DNA]</scope>
    <source>
        <strain evidence="2">WY2019</strain>
    </source>
</reference>
<evidence type="ECO:0000313" key="3">
    <source>
        <dbReference type="Proteomes" id="UP000322234"/>
    </source>
</evidence>
<dbReference type="AlphaFoldDB" id="A0A6B0R676"/>
<accession>A0A6B0R676</accession>
<feature type="chain" id="PRO_5025482307" evidence="1">
    <location>
        <begin position="37"/>
        <end position="71"/>
    </location>
</feature>
<dbReference type="EMBL" id="VBQZ03000016">
    <property type="protein sequence ID" value="MXQ83314.1"/>
    <property type="molecule type" value="Genomic_DNA"/>
</dbReference>
<feature type="signal peptide" evidence="1">
    <location>
        <begin position="1"/>
        <end position="36"/>
    </location>
</feature>
<protein>
    <submittedName>
        <fullName evidence="2">Uncharacterized protein</fullName>
    </submittedName>
</protein>